<gene>
    <name evidence="1" type="ORF">KFL_003890250</name>
</gene>
<accession>A0A1Y1IAG1</accession>
<sequence>MMDAERCAHVGTLVEARGAGTVCTSCGLVVSSIIEEETTGGVVASAPVSILESRLRRRDVDFLIAACERLCLPVDEYRAQVENYLGVRRPKVYERNKRAFLAALIVTLSRSLNHPRVTKEVASVLGLRQGAVYREVKGIEKASGRTMDASDDTGVAKAGDIVPRIMTVLFAWDPARVAMKDRRKAITNARRMADVIDDSGILGGRTPSTIAAVAVHMTELETGEAGWNKASTP</sequence>
<evidence type="ECO:0000313" key="1">
    <source>
        <dbReference type="EMBL" id="GAQ87954.1"/>
    </source>
</evidence>
<reference evidence="1 2" key="1">
    <citation type="journal article" date="2014" name="Nat. Commun.">
        <title>Klebsormidium flaccidum genome reveals primary factors for plant terrestrial adaptation.</title>
        <authorList>
            <person name="Hori K."/>
            <person name="Maruyama F."/>
            <person name="Fujisawa T."/>
            <person name="Togashi T."/>
            <person name="Yamamoto N."/>
            <person name="Seo M."/>
            <person name="Sato S."/>
            <person name="Yamada T."/>
            <person name="Mori H."/>
            <person name="Tajima N."/>
            <person name="Moriyama T."/>
            <person name="Ikeuchi M."/>
            <person name="Watanabe M."/>
            <person name="Wada H."/>
            <person name="Kobayashi K."/>
            <person name="Saito M."/>
            <person name="Masuda T."/>
            <person name="Sasaki-Sekimoto Y."/>
            <person name="Mashiguchi K."/>
            <person name="Awai K."/>
            <person name="Shimojima M."/>
            <person name="Masuda S."/>
            <person name="Iwai M."/>
            <person name="Nobusawa T."/>
            <person name="Narise T."/>
            <person name="Kondo S."/>
            <person name="Saito H."/>
            <person name="Sato R."/>
            <person name="Murakawa M."/>
            <person name="Ihara Y."/>
            <person name="Oshima-Yamada Y."/>
            <person name="Ohtaka K."/>
            <person name="Satoh M."/>
            <person name="Sonobe K."/>
            <person name="Ishii M."/>
            <person name="Ohtani R."/>
            <person name="Kanamori-Sato M."/>
            <person name="Honoki R."/>
            <person name="Miyazaki D."/>
            <person name="Mochizuki H."/>
            <person name="Umetsu J."/>
            <person name="Higashi K."/>
            <person name="Shibata D."/>
            <person name="Kamiya Y."/>
            <person name="Sato N."/>
            <person name="Nakamura Y."/>
            <person name="Tabata S."/>
            <person name="Ida S."/>
            <person name="Kurokawa K."/>
            <person name="Ohta H."/>
        </authorList>
    </citation>
    <scope>NUCLEOTIDE SEQUENCE [LARGE SCALE GENOMIC DNA]</scope>
    <source>
        <strain evidence="1 2">NIES-2285</strain>
    </source>
</reference>
<organism evidence="1 2">
    <name type="scientific">Klebsormidium nitens</name>
    <name type="common">Green alga</name>
    <name type="synonym">Ulothrix nitens</name>
    <dbReference type="NCBI Taxonomy" id="105231"/>
    <lineage>
        <taxon>Eukaryota</taxon>
        <taxon>Viridiplantae</taxon>
        <taxon>Streptophyta</taxon>
        <taxon>Klebsormidiophyceae</taxon>
        <taxon>Klebsormidiales</taxon>
        <taxon>Klebsormidiaceae</taxon>
        <taxon>Klebsormidium</taxon>
    </lineage>
</organism>
<evidence type="ECO:0008006" key="3">
    <source>
        <dbReference type="Google" id="ProtNLM"/>
    </source>
</evidence>
<dbReference type="EMBL" id="DF237338">
    <property type="protein sequence ID" value="GAQ87954.1"/>
    <property type="molecule type" value="Genomic_DNA"/>
</dbReference>
<proteinExistence type="predicted"/>
<protein>
    <recommendedName>
        <fullName evidence="3">Transcription factor TFIIB cyclin-like domain-containing protein</fullName>
    </recommendedName>
</protein>
<keyword evidence="2" id="KW-1185">Reference proteome</keyword>
<name>A0A1Y1IAG1_KLENI</name>
<dbReference type="Proteomes" id="UP000054558">
    <property type="component" value="Unassembled WGS sequence"/>
</dbReference>
<dbReference type="AlphaFoldDB" id="A0A1Y1IAG1"/>
<evidence type="ECO:0000313" key="2">
    <source>
        <dbReference type="Proteomes" id="UP000054558"/>
    </source>
</evidence>